<dbReference type="GO" id="GO:0003924">
    <property type="term" value="F:GTPase activity"/>
    <property type="evidence" value="ECO:0007669"/>
    <property type="project" value="InterPro"/>
</dbReference>
<evidence type="ECO:0000256" key="5">
    <source>
        <dbReference type="ARBA" id="ARBA00039902"/>
    </source>
</evidence>
<proteinExistence type="predicted"/>
<dbReference type="Proteomes" id="UP000828390">
    <property type="component" value="Unassembled WGS sequence"/>
</dbReference>
<evidence type="ECO:0000313" key="8">
    <source>
        <dbReference type="EMBL" id="KAH3803047.1"/>
    </source>
</evidence>
<dbReference type="PANTHER" id="PTHR45709">
    <property type="entry name" value="LARGE SUBUNIT GTPASE 1 HOMOLOG-RELATED"/>
    <property type="match status" value="1"/>
</dbReference>
<keyword evidence="9" id="KW-1185">Reference proteome</keyword>
<dbReference type="SUPFAM" id="SSF52540">
    <property type="entry name" value="P-loop containing nucleoside triphosphate hydrolases"/>
    <property type="match status" value="1"/>
</dbReference>
<name>A0A9D4JCN1_DREPO</name>
<dbReference type="CDD" id="cd01857">
    <property type="entry name" value="HSR1_MMR1"/>
    <property type="match status" value="1"/>
</dbReference>
<sequence>MNRSKPFSAKQKKKQLQEKRNKKKETGPRFGGRHGAAYGGDDETQEKENEPQESRTGTTMKDVLKVNQQPGDKQKMFDANRYRLHFFQEDRANIEAKKKRARQPYRQLPEHEMEVDFDADLETAMDIPIRPAWYYSQSKQQVEANEEKYFREYVEKLLGDHGEEGLSYFELNLETWRQLWRVLEMSDVFLVIADIRYPAIHFPPALYRHITHDLKKSAIVVLNKVDLVPPPLVVAWQQYFKQRFPLVDVVCFSSFPKSKEELGVMTGALGKTVFKKRRRGTYKAMGPKELLQLCQNIVGAKVDLTSWEKKIEADQTEIADDDGSDSDEDDDDDQDVETIDDAAVGDEASRLGEGLTRHDAFSNGVLTIGCVGFPNVGKSSVINGLMGKKVVSVSKTPGHTKHFQTIFLTPTVRLCDCPGLVFPSKIDKNLQILGGIFPIAQVREPFSVVGYLAQRLDLPKLLKLKPVDEDADPRNHKWTPLDVCESWAQQRGFYTAKAARLDGNRGANNLLRLAVEGRLCLCLFPPGYTKKKELWSEHGDTEAFVELQSKYTKRTQVSADSEEEVAESCSDEEENEESDEEREPHKGRGGNLVSLNPFALLGDDD</sequence>
<dbReference type="Pfam" id="PF01926">
    <property type="entry name" value="MMR_HSR1"/>
    <property type="match status" value="1"/>
</dbReference>
<organism evidence="8 9">
    <name type="scientific">Dreissena polymorpha</name>
    <name type="common">Zebra mussel</name>
    <name type="synonym">Mytilus polymorpha</name>
    <dbReference type="NCBI Taxonomy" id="45954"/>
    <lineage>
        <taxon>Eukaryota</taxon>
        <taxon>Metazoa</taxon>
        <taxon>Spiralia</taxon>
        <taxon>Lophotrochozoa</taxon>
        <taxon>Mollusca</taxon>
        <taxon>Bivalvia</taxon>
        <taxon>Autobranchia</taxon>
        <taxon>Heteroconchia</taxon>
        <taxon>Euheterodonta</taxon>
        <taxon>Imparidentia</taxon>
        <taxon>Neoheterodontei</taxon>
        <taxon>Myida</taxon>
        <taxon>Dreissenoidea</taxon>
        <taxon>Dreissenidae</taxon>
        <taxon>Dreissena</taxon>
    </lineage>
</organism>
<reference evidence="8" key="2">
    <citation type="submission" date="2020-11" db="EMBL/GenBank/DDBJ databases">
        <authorList>
            <person name="McCartney M.A."/>
            <person name="Auch B."/>
            <person name="Kono T."/>
            <person name="Mallez S."/>
            <person name="Becker A."/>
            <person name="Gohl D.M."/>
            <person name="Silverstein K.A.T."/>
            <person name="Koren S."/>
            <person name="Bechman K.B."/>
            <person name="Herman A."/>
            <person name="Abrahante J.E."/>
            <person name="Garbe J."/>
        </authorList>
    </citation>
    <scope>NUCLEOTIDE SEQUENCE</scope>
    <source>
        <strain evidence="8">Duluth1</strain>
        <tissue evidence="8">Whole animal</tissue>
    </source>
</reference>
<accession>A0A9D4JCN1</accession>
<dbReference type="AlphaFoldDB" id="A0A9D4JCN1"/>
<dbReference type="InterPro" id="IPR027417">
    <property type="entry name" value="P-loop_NTPase"/>
</dbReference>
<comment type="caution">
    <text evidence="8">The sequence shown here is derived from an EMBL/GenBank/DDBJ whole genome shotgun (WGS) entry which is preliminary data.</text>
</comment>
<protein>
    <recommendedName>
        <fullName evidence="5">Guanine nucleotide-binding protein-like 1</fullName>
    </recommendedName>
</protein>
<dbReference type="PANTHER" id="PTHR45709:SF3">
    <property type="entry name" value="GUANINE NUCLEOTIDE-BINDING PROTEIN-LIKE 1"/>
    <property type="match status" value="1"/>
</dbReference>
<comment type="function">
    <text evidence="4">Possible regulatory or functional link with the histocompatibility cluster.</text>
</comment>
<dbReference type="PROSITE" id="PS51721">
    <property type="entry name" value="G_CP"/>
    <property type="match status" value="1"/>
</dbReference>
<keyword evidence="1" id="KW-0597">Phosphoprotein</keyword>
<evidence type="ECO:0000256" key="4">
    <source>
        <dbReference type="ARBA" id="ARBA00037770"/>
    </source>
</evidence>
<feature type="compositionally biased region" description="Acidic residues" evidence="6">
    <location>
        <begin position="560"/>
        <end position="581"/>
    </location>
</feature>
<feature type="domain" description="CP-type G" evidence="7">
    <location>
        <begin position="176"/>
        <end position="423"/>
    </location>
</feature>
<feature type="region of interest" description="Disordered" evidence="6">
    <location>
        <begin position="315"/>
        <end position="335"/>
    </location>
</feature>
<gene>
    <name evidence="8" type="ORF">DPMN_156746</name>
</gene>
<dbReference type="PRINTS" id="PR00326">
    <property type="entry name" value="GTP1OBG"/>
</dbReference>
<feature type="compositionally biased region" description="Basic and acidic residues" evidence="6">
    <location>
        <begin position="15"/>
        <end position="27"/>
    </location>
</feature>
<feature type="region of interest" description="Disordered" evidence="6">
    <location>
        <begin position="555"/>
        <end position="605"/>
    </location>
</feature>
<evidence type="ECO:0000313" key="9">
    <source>
        <dbReference type="Proteomes" id="UP000828390"/>
    </source>
</evidence>
<evidence type="ECO:0000256" key="2">
    <source>
        <dbReference type="ARBA" id="ARBA00022741"/>
    </source>
</evidence>
<keyword evidence="2" id="KW-0547">Nucleotide-binding</keyword>
<evidence type="ECO:0000256" key="6">
    <source>
        <dbReference type="SAM" id="MobiDB-lite"/>
    </source>
</evidence>
<reference evidence="8" key="1">
    <citation type="journal article" date="2019" name="bioRxiv">
        <title>The Genome of the Zebra Mussel, Dreissena polymorpha: A Resource for Invasive Species Research.</title>
        <authorList>
            <person name="McCartney M.A."/>
            <person name="Auch B."/>
            <person name="Kono T."/>
            <person name="Mallez S."/>
            <person name="Zhang Y."/>
            <person name="Obille A."/>
            <person name="Becker A."/>
            <person name="Abrahante J.E."/>
            <person name="Garbe J."/>
            <person name="Badalamenti J.P."/>
            <person name="Herman A."/>
            <person name="Mangelson H."/>
            <person name="Liachko I."/>
            <person name="Sullivan S."/>
            <person name="Sone E.D."/>
            <person name="Koren S."/>
            <person name="Silverstein K.A.T."/>
            <person name="Beckman K.B."/>
            <person name="Gohl D.M."/>
        </authorList>
    </citation>
    <scope>NUCLEOTIDE SEQUENCE</scope>
    <source>
        <strain evidence="8">Duluth1</strain>
        <tissue evidence="8">Whole animal</tissue>
    </source>
</reference>
<feature type="region of interest" description="Disordered" evidence="6">
    <location>
        <begin position="1"/>
        <end position="71"/>
    </location>
</feature>
<dbReference type="InterPro" id="IPR006073">
    <property type="entry name" value="GTP-bd"/>
</dbReference>
<dbReference type="GO" id="GO:0005525">
    <property type="term" value="F:GTP binding"/>
    <property type="evidence" value="ECO:0007669"/>
    <property type="project" value="UniProtKB-KW"/>
</dbReference>
<dbReference type="InterPro" id="IPR030378">
    <property type="entry name" value="G_CP_dom"/>
</dbReference>
<dbReference type="Gene3D" id="3.40.50.300">
    <property type="entry name" value="P-loop containing nucleotide triphosphate hydrolases"/>
    <property type="match status" value="1"/>
</dbReference>
<keyword evidence="3" id="KW-0342">GTP-binding</keyword>
<evidence type="ECO:0000256" key="1">
    <source>
        <dbReference type="ARBA" id="ARBA00022553"/>
    </source>
</evidence>
<feature type="compositionally biased region" description="Gly residues" evidence="6">
    <location>
        <begin position="29"/>
        <end position="38"/>
    </location>
</feature>
<dbReference type="OrthoDB" id="391988at2759"/>
<evidence type="ECO:0000256" key="3">
    <source>
        <dbReference type="ARBA" id="ARBA00023134"/>
    </source>
</evidence>
<dbReference type="EMBL" id="JAIWYP010000007">
    <property type="protein sequence ID" value="KAH3803047.1"/>
    <property type="molecule type" value="Genomic_DNA"/>
</dbReference>
<dbReference type="InterPro" id="IPR043358">
    <property type="entry name" value="GNL1-like"/>
</dbReference>
<evidence type="ECO:0000259" key="7">
    <source>
        <dbReference type="PROSITE" id="PS51721"/>
    </source>
</evidence>